<sequence length="128" mass="14091">METEKTEHGVLEHWTPQEVKVAFGRDEIVLIDVRTPQEFNVERIEGALLAPMQAFQPNHMPSQSDKQIVFHCGSGARSSKVAKLCLESGVDRIAHMKGGFGAWKDAGFEYTGTDMSTGAPKVMKKASD</sequence>
<dbReference type="InterPro" id="IPR050229">
    <property type="entry name" value="GlpE_sulfurtransferase"/>
</dbReference>
<reference evidence="2 3" key="1">
    <citation type="submission" date="2016-10" db="EMBL/GenBank/DDBJ databases">
        <authorList>
            <person name="de Groot N.N."/>
        </authorList>
    </citation>
    <scope>NUCLEOTIDE SEQUENCE [LARGE SCALE GENOMIC DNA]</scope>
    <source>
        <strain evidence="2 3">DSM 17925</strain>
    </source>
</reference>
<dbReference type="Proteomes" id="UP000199167">
    <property type="component" value="Unassembled WGS sequence"/>
</dbReference>
<gene>
    <name evidence="2" type="ORF">SAMN04488515_0861</name>
</gene>
<dbReference type="InterPro" id="IPR001763">
    <property type="entry name" value="Rhodanese-like_dom"/>
</dbReference>
<dbReference type="OrthoDB" id="9807812at2"/>
<feature type="domain" description="Rhodanese" evidence="1">
    <location>
        <begin position="24"/>
        <end position="112"/>
    </location>
</feature>
<dbReference type="GO" id="GO:0016740">
    <property type="term" value="F:transferase activity"/>
    <property type="evidence" value="ECO:0007669"/>
    <property type="project" value="UniProtKB-KW"/>
</dbReference>
<dbReference type="RefSeq" id="WP_089990688.1">
    <property type="nucleotide sequence ID" value="NZ_FOIZ01000001.1"/>
</dbReference>
<dbReference type="PANTHER" id="PTHR43031:SF16">
    <property type="entry name" value="OXIDOREDUCTASE"/>
    <property type="match status" value="1"/>
</dbReference>
<accession>A0A1I0NY39</accession>
<dbReference type="PANTHER" id="PTHR43031">
    <property type="entry name" value="FAD-DEPENDENT OXIDOREDUCTASE"/>
    <property type="match status" value="1"/>
</dbReference>
<keyword evidence="2" id="KW-0808">Transferase</keyword>
<dbReference type="EMBL" id="FOIZ01000001">
    <property type="protein sequence ID" value="SEW06007.1"/>
    <property type="molecule type" value="Genomic_DNA"/>
</dbReference>
<evidence type="ECO:0000313" key="3">
    <source>
        <dbReference type="Proteomes" id="UP000199167"/>
    </source>
</evidence>
<dbReference type="SMART" id="SM00450">
    <property type="entry name" value="RHOD"/>
    <property type="match status" value="1"/>
</dbReference>
<dbReference type="Gene3D" id="3.40.250.10">
    <property type="entry name" value="Rhodanese-like domain"/>
    <property type="match status" value="1"/>
</dbReference>
<dbReference type="STRING" id="364200.SAMN04488515_0861"/>
<protein>
    <submittedName>
        <fullName evidence="2">Rhodanese-related sulfurtransferase</fullName>
    </submittedName>
</protein>
<dbReference type="Pfam" id="PF00581">
    <property type="entry name" value="Rhodanese"/>
    <property type="match status" value="1"/>
</dbReference>
<dbReference type="CDD" id="cd00158">
    <property type="entry name" value="RHOD"/>
    <property type="match status" value="1"/>
</dbReference>
<name>A0A1I0NY39_9RHOB</name>
<dbReference type="PROSITE" id="PS50206">
    <property type="entry name" value="RHODANESE_3"/>
    <property type="match status" value="1"/>
</dbReference>
<dbReference type="InterPro" id="IPR036873">
    <property type="entry name" value="Rhodanese-like_dom_sf"/>
</dbReference>
<organism evidence="2 3">
    <name type="scientific">Cognatiyoonia koreensis</name>
    <dbReference type="NCBI Taxonomy" id="364200"/>
    <lineage>
        <taxon>Bacteria</taxon>
        <taxon>Pseudomonadati</taxon>
        <taxon>Pseudomonadota</taxon>
        <taxon>Alphaproteobacteria</taxon>
        <taxon>Rhodobacterales</taxon>
        <taxon>Paracoccaceae</taxon>
        <taxon>Cognatiyoonia</taxon>
    </lineage>
</organism>
<evidence type="ECO:0000259" key="1">
    <source>
        <dbReference type="PROSITE" id="PS50206"/>
    </source>
</evidence>
<proteinExistence type="predicted"/>
<keyword evidence="3" id="KW-1185">Reference proteome</keyword>
<dbReference type="SUPFAM" id="SSF52821">
    <property type="entry name" value="Rhodanese/Cell cycle control phosphatase"/>
    <property type="match status" value="1"/>
</dbReference>
<evidence type="ECO:0000313" key="2">
    <source>
        <dbReference type="EMBL" id="SEW06007.1"/>
    </source>
</evidence>
<dbReference type="AlphaFoldDB" id="A0A1I0NY39"/>